<dbReference type="Gene3D" id="1.10.260.40">
    <property type="entry name" value="lambda repressor-like DNA-binding domains"/>
    <property type="match status" value="1"/>
</dbReference>
<dbReference type="InterPro" id="IPR010982">
    <property type="entry name" value="Lambda_DNA-bd_dom_sf"/>
</dbReference>
<dbReference type="Pfam" id="PF13443">
    <property type="entry name" value="HTH_26"/>
    <property type="match status" value="1"/>
</dbReference>
<feature type="domain" description="HTH cro/C1-type" evidence="1">
    <location>
        <begin position="8"/>
        <end position="65"/>
    </location>
</feature>
<keyword evidence="3" id="KW-1185">Reference proteome</keyword>
<evidence type="ECO:0000259" key="1">
    <source>
        <dbReference type="Pfam" id="PF13443"/>
    </source>
</evidence>
<dbReference type="RefSeq" id="WP_058297311.1">
    <property type="nucleotide sequence ID" value="NZ_FMAU01000001.1"/>
</dbReference>
<accession>A0A0V8HPW1</accession>
<keyword evidence="2" id="KW-0238">DNA-binding</keyword>
<evidence type="ECO:0000313" key="3">
    <source>
        <dbReference type="Proteomes" id="UP000181997"/>
    </source>
</evidence>
<dbReference type="InterPro" id="IPR001387">
    <property type="entry name" value="Cro/C1-type_HTH"/>
</dbReference>
<dbReference type="Proteomes" id="UP000181997">
    <property type="component" value="Unassembled WGS sequence"/>
</dbReference>
<evidence type="ECO:0000313" key="2">
    <source>
        <dbReference type="EMBL" id="SCB77367.1"/>
    </source>
</evidence>
<dbReference type="OrthoDB" id="9805309at2"/>
<organism evidence="2 3">
    <name type="scientific">[Bacillus] enclensis</name>
    <dbReference type="NCBI Taxonomy" id="1402860"/>
    <lineage>
        <taxon>Bacteria</taxon>
        <taxon>Bacillati</taxon>
        <taxon>Bacillota</taxon>
        <taxon>Bacilli</taxon>
        <taxon>Bacillales</taxon>
        <taxon>Bacillaceae</taxon>
        <taxon>Rossellomorea</taxon>
    </lineage>
</organism>
<reference evidence="3" key="1">
    <citation type="submission" date="2016-08" db="EMBL/GenBank/DDBJ databases">
        <authorList>
            <person name="Varghese N."/>
            <person name="Submissions Spin"/>
        </authorList>
    </citation>
    <scope>NUCLEOTIDE SEQUENCE [LARGE SCALE GENOMIC DNA]</scope>
    <source>
        <strain evidence="3">SGD-1123</strain>
    </source>
</reference>
<dbReference type="SUPFAM" id="SSF47413">
    <property type="entry name" value="lambda repressor-like DNA-binding domains"/>
    <property type="match status" value="1"/>
</dbReference>
<dbReference type="EMBL" id="FMAU01000001">
    <property type="protein sequence ID" value="SCB77367.1"/>
    <property type="molecule type" value="Genomic_DNA"/>
</dbReference>
<dbReference type="GO" id="GO:0003677">
    <property type="term" value="F:DNA binding"/>
    <property type="evidence" value="ECO:0007669"/>
    <property type="project" value="UniProtKB-KW"/>
</dbReference>
<dbReference type="AlphaFoldDB" id="A0A0V8HPW1"/>
<protein>
    <submittedName>
        <fullName evidence="2">DNA-binding transcriptional regulator, XRE family</fullName>
    </submittedName>
</protein>
<gene>
    <name evidence="2" type="ORF">GA0061094_0415</name>
</gene>
<name>A0A0V8HPW1_9BACI</name>
<sequence>MNINYKGLWKILIDRDMSKSDLRSTTGIAASTFTRMYKNEYVSLEVLARICIALKCQLSDIVEVELCPEDDVKSKDM</sequence>
<proteinExistence type="predicted"/>